<keyword evidence="3" id="KW-0812">Transmembrane</keyword>
<feature type="domain" description="p-hydroxybenzoic acid efflux pump subunit AaeA-like beta-barrel" evidence="5">
    <location>
        <begin position="250"/>
        <end position="342"/>
    </location>
</feature>
<dbReference type="Gene3D" id="2.40.30.170">
    <property type="match status" value="1"/>
</dbReference>
<keyword evidence="7" id="KW-1185">Reference proteome</keyword>
<dbReference type="SUPFAM" id="SSF111369">
    <property type="entry name" value="HlyD-like secretion proteins"/>
    <property type="match status" value="2"/>
</dbReference>
<evidence type="ECO:0000259" key="5">
    <source>
        <dbReference type="Pfam" id="PF25963"/>
    </source>
</evidence>
<dbReference type="GO" id="GO:0055085">
    <property type="term" value="P:transmembrane transport"/>
    <property type="evidence" value="ECO:0007669"/>
    <property type="project" value="InterPro"/>
</dbReference>
<protein>
    <submittedName>
        <fullName evidence="6">HlyD family efflux transporter periplasmic adaptor subunit</fullName>
    </submittedName>
</protein>
<name>A0A494XGX6_9BURK</name>
<dbReference type="Proteomes" id="UP000280434">
    <property type="component" value="Unassembled WGS sequence"/>
</dbReference>
<evidence type="ECO:0000313" key="6">
    <source>
        <dbReference type="EMBL" id="RKP46793.1"/>
    </source>
</evidence>
<dbReference type="PANTHER" id="PTHR30386:SF19">
    <property type="entry name" value="MULTIDRUG EXPORT PROTEIN EMRA-RELATED"/>
    <property type="match status" value="1"/>
</dbReference>
<gene>
    <name evidence="6" type="ORF">D7S89_15595</name>
</gene>
<proteinExistence type="predicted"/>
<dbReference type="OrthoDB" id="9811754at2"/>
<dbReference type="InterPro" id="IPR050739">
    <property type="entry name" value="MFP"/>
</dbReference>
<feature type="transmembrane region" description="Helical" evidence="3">
    <location>
        <begin position="21"/>
        <end position="41"/>
    </location>
</feature>
<keyword evidence="3" id="KW-1133">Transmembrane helix</keyword>
<evidence type="ECO:0000256" key="2">
    <source>
        <dbReference type="SAM" id="Coils"/>
    </source>
</evidence>
<sequence length="389" mass="41101">MSDTAQNQEVQSRAVTRKKRLTAVAAAVVFAGVAFTLWEVLSDGATRTTDDAYIGGRIVQITPQVTGTVTRILADNTDRVAAGAPLVEIDSTDARIELAAAEAQLAQAVRSTRGLFAADARYDADVKLRQTELEKAKADLAARRAIAGSGAVTGEDVRHAQDAVLAAQAALAAAEHQRTQARAQIDGATVESHPLVQAAVARVRAASLALSRSVVRAPVSGMVAQRMVQLGRRVSPGDRMMAVVPLEHLWVDANFKEVQLKGVCPGQSATVTADVYGKSIVYHGHVEDVEAGTGASFALLPPQNATGNWIKVVQRVPVRVSLDAADLAAHPLRIGMSSEVEIHADGCDPRLAAQRAPQVDDAAAVYQDEEKQTAARIQQIVAANRGGDR</sequence>
<accession>A0A494XGX6</accession>
<dbReference type="RefSeq" id="WP_121278621.1">
    <property type="nucleotide sequence ID" value="NZ_RBZV01000006.1"/>
</dbReference>
<dbReference type="EMBL" id="RBZV01000006">
    <property type="protein sequence ID" value="RKP46793.1"/>
    <property type="molecule type" value="Genomic_DNA"/>
</dbReference>
<evidence type="ECO:0000256" key="1">
    <source>
        <dbReference type="ARBA" id="ARBA00004196"/>
    </source>
</evidence>
<comment type="subcellular location">
    <subcellularLocation>
        <location evidence="1">Cell envelope</location>
    </subcellularLocation>
</comment>
<evidence type="ECO:0000313" key="7">
    <source>
        <dbReference type="Proteomes" id="UP000280434"/>
    </source>
</evidence>
<dbReference type="Pfam" id="PF25963">
    <property type="entry name" value="Beta-barrel_AAEA"/>
    <property type="match status" value="1"/>
</dbReference>
<keyword evidence="3" id="KW-0472">Membrane</keyword>
<evidence type="ECO:0000256" key="3">
    <source>
        <dbReference type="SAM" id="Phobius"/>
    </source>
</evidence>
<dbReference type="PANTHER" id="PTHR30386">
    <property type="entry name" value="MEMBRANE FUSION SUBUNIT OF EMRAB-TOLC MULTIDRUG EFFLUX PUMP"/>
    <property type="match status" value="1"/>
</dbReference>
<dbReference type="GO" id="GO:0030313">
    <property type="term" value="C:cell envelope"/>
    <property type="evidence" value="ECO:0007669"/>
    <property type="project" value="UniProtKB-SubCell"/>
</dbReference>
<dbReference type="Gene3D" id="1.10.287.470">
    <property type="entry name" value="Helix hairpin bin"/>
    <property type="match status" value="1"/>
</dbReference>
<feature type="coiled-coil region" evidence="2">
    <location>
        <begin position="164"/>
        <end position="191"/>
    </location>
</feature>
<reference evidence="6 7" key="1">
    <citation type="submission" date="2018-10" db="EMBL/GenBank/DDBJ databases">
        <title>Paraburkholderia sp. 7MK8-2, isolated from soil.</title>
        <authorList>
            <person name="Gao Z.-H."/>
            <person name="Qiu L.-H."/>
        </authorList>
    </citation>
    <scope>NUCLEOTIDE SEQUENCE [LARGE SCALE GENOMIC DNA]</scope>
    <source>
        <strain evidence="6 7">7MK8-2</strain>
    </source>
</reference>
<dbReference type="AlphaFoldDB" id="A0A494XGX6"/>
<dbReference type="InterPro" id="IPR058633">
    <property type="entry name" value="EmrA/FarA_HH"/>
</dbReference>
<dbReference type="Gene3D" id="2.40.50.100">
    <property type="match status" value="1"/>
</dbReference>
<keyword evidence="2" id="KW-0175">Coiled coil</keyword>
<dbReference type="Pfam" id="PF25885">
    <property type="entry name" value="HH_EMRA"/>
    <property type="match status" value="1"/>
</dbReference>
<comment type="caution">
    <text evidence="6">The sequence shown here is derived from an EMBL/GenBank/DDBJ whole genome shotgun (WGS) entry which is preliminary data.</text>
</comment>
<dbReference type="InterPro" id="IPR058634">
    <property type="entry name" value="AaeA-lik-b-barrel"/>
</dbReference>
<organism evidence="6 7">
    <name type="scientific">Trinickia fusca</name>
    <dbReference type="NCBI Taxonomy" id="2419777"/>
    <lineage>
        <taxon>Bacteria</taxon>
        <taxon>Pseudomonadati</taxon>
        <taxon>Pseudomonadota</taxon>
        <taxon>Betaproteobacteria</taxon>
        <taxon>Burkholderiales</taxon>
        <taxon>Burkholderiaceae</taxon>
        <taxon>Trinickia</taxon>
    </lineage>
</organism>
<evidence type="ECO:0000259" key="4">
    <source>
        <dbReference type="Pfam" id="PF25885"/>
    </source>
</evidence>
<feature type="domain" description="Multidrug export protein EmrA/FarA alpha-helical hairpin" evidence="4">
    <location>
        <begin position="92"/>
        <end position="212"/>
    </location>
</feature>